<evidence type="ECO:0000313" key="2">
    <source>
        <dbReference type="EMBL" id="SVC73178.1"/>
    </source>
</evidence>
<keyword evidence="1" id="KW-0472">Membrane</keyword>
<feature type="transmembrane region" description="Helical" evidence="1">
    <location>
        <begin position="20"/>
        <end position="41"/>
    </location>
</feature>
<accession>A0A382PKI4</accession>
<dbReference type="EMBL" id="UINC01107645">
    <property type="protein sequence ID" value="SVC73178.1"/>
    <property type="molecule type" value="Genomic_DNA"/>
</dbReference>
<protein>
    <submittedName>
        <fullName evidence="2">Uncharacterized protein</fullName>
    </submittedName>
</protein>
<reference evidence="2" key="1">
    <citation type="submission" date="2018-05" db="EMBL/GenBank/DDBJ databases">
        <authorList>
            <person name="Lanie J.A."/>
            <person name="Ng W.-L."/>
            <person name="Kazmierczak K.M."/>
            <person name="Andrzejewski T.M."/>
            <person name="Davidsen T.M."/>
            <person name="Wayne K.J."/>
            <person name="Tettelin H."/>
            <person name="Glass J.I."/>
            <person name="Rusch D."/>
            <person name="Podicherti R."/>
            <person name="Tsui H.-C.T."/>
            <person name="Winkler M.E."/>
        </authorList>
    </citation>
    <scope>NUCLEOTIDE SEQUENCE</scope>
</reference>
<organism evidence="2">
    <name type="scientific">marine metagenome</name>
    <dbReference type="NCBI Taxonomy" id="408172"/>
    <lineage>
        <taxon>unclassified sequences</taxon>
        <taxon>metagenomes</taxon>
        <taxon>ecological metagenomes</taxon>
    </lineage>
</organism>
<evidence type="ECO:0000256" key="1">
    <source>
        <dbReference type="SAM" id="Phobius"/>
    </source>
</evidence>
<keyword evidence="1" id="KW-1133">Transmembrane helix</keyword>
<proteinExistence type="predicted"/>
<feature type="transmembrane region" description="Helical" evidence="1">
    <location>
        <begin position="82"/>
        <end position="99"/>
    </location>
</feature>
<dbReference type="AlphaFoldDB" id="A0A382PKI4"/>
<keyword evidence="1" id="KW-0812">Transmembrane</keyword>
<feature type="transmembrane region" description="Helical" evidence="1">
    <location>
        <begin position="48"/>
        <end position="67"/>
    </location>
</feature>
<sequence length="127" mass="14980">MEEMFSILNSIPFVGMAIYLIKKYTFTIILSTILSLYLFYYHKSLGKYILLSFFISVPILVILKIYVESNPDRILLYTNHPLMRIFTIYVLFGMTYFAISSQIENIIKKIKTSKLYGWLKNRITNPL</sequence>
<gene>
    <name evidence="2" type="ORF">METZ01_LOCUS326032</name>
</gene>
<name>A0A382PKI4_9ZZZZ</name>